<dbReference type="InterPro" id="IPR019183">
    <property type="entry name" value="NAA25_NatB_aux_su"/>
</dbReference>
<protein>
    <recommendedName>
        <fullName evidence="3">N-terminal acetyltransferase B complex subunit MDM20 homolog</fullName>
    </recommendedName>
</protein>
<gene>
    <name evidence="5" type="primary">LOC112053161</name>
</gene>
<dbReference type="GeneID" id="112053161"/>
<name>A0ABM3LJN0_BICAN</name>
<evidence type="ECO:0000256" key="3">
    <source>
        <dbReference type="ARBA" id="ARBA00029872"/>
    </source>
</evidence>
<accession>A0ABM3LJN0</accession>
<comment type="similarity">
    <text evidence="1">Belongs to the MDM20/NAA25 family.</text>
</comment>
<sequence length="914" mass="102660">MAVRPQHTHNGGIVERRLRPIYDWLDNGNNKKALQEAEKVLKKSPTLQAARALKALAMFRLGKGPEAHAVLQALADEKPSDDTTLQAMTILYRESQQFNKVCELYEAAVKAEPTSEELHSHLFMSYVRVGDYRAQQRSAMALYKIAPKNPYYFWVVMSVVLQAKTAEDDTKKGILLSLAQRMVDNFISDNKMEAEQEARLYIMILELQEKWEDILNFIESPLYSQCVPGSTAQACIPYLKKLGQWSRLNLLCKDLLWDNQDRWDYYLPYFDSVFQLMKNECEGDSHADDTAEKCHEFICQLVESMSSGRTLRGPYLARLELWKRLSVDGDPTSLLGSGVALCIQYLRVFANKSCAVPDLKPYLAMIPQKEREDSCRDFLTCLGFDENSEPETLDDIQRHISCLCARRLTAAPGAPAEQLATAGALRRQYLRCVARRLLTATQTEYCAADGYGTLAAHYYCSAAVQQRSAAPVLQALALLELVLHHSPANVHVKLLMISLYHMLGNAIAAESIYVRLEPKHIQLVSLGWVHAARCAPALAPARALRLLADAHAFHKHYAKESVEHLTYAYKYGTFEKLLELGAWGARLGACAWCALAGRERALLPLLAGPPAPLHAPARLPHPPVDNRDLNAIISWEPAQCADPDLKERTFDQDVAYLRLKDGLVSSIALCIECSDNRSVAEKRAQLDELRACVDAFACAMDKCRDKYGAARRELCISAPFPSRIIAFVSSPVPYRDLYSSVLTMVCELCGGEGVRGRESAERLRALLVSSRQQLEAPATSPWALRESLEAFSNYLEFIGVITFLLGVCNELSTPTNTKKSKKKASQSPDQILTTEMLSKLNDEVQDTISFLEDIFEKWPTYDYGFNIEDELAKLDITDKYHCPVEQKLKNGLQEVLADVKNILKKKSKYLKTLQ</sequence>
<dbReference type="PANTHER" id="PTHR22767:SF3">
    <property type="entry name" value="N-ALPHA-ACETYLTRANSFERASE 25, NATB AUXILIARY SUBUNIT"/>
    <property type="match status" value="1"/>
</dbReference>
<keyword evidence="2" id="KW-0802">TPR repeat</keyword>
<evidence type="ECO:0000313" key="4">
    <source>
        <dbReference type="Proteomes" id="UP001652582"/>
    </source>
</evidence>
<dbReference type="Pfam" id="PF09797">
    <property type="entry name" value="NatB_MDM20"/>
    <property type="match status" value="1"/>
</dbReference>
<evidence type="ECO:0000256" key="2">
    <source>
        <dbReference type="ARBA" id="ARBA00022803"/>
    </source>
</evidence>
<dbReference type="RefSeq" id="XP_052739279.1">
    <property type="nucleotide sequence ID" value="XM_052883319.1"/>
</dbReference>
<dbReference type="InterPro" id="IPR011990">
    <property type="entry name" value="TPR-like_helical_dom_sf"/>
</dbReference>
<evidence type="ECO:0000256" key="1">
    <source>
        <dbReference type="ARBA" id="ARBA00006298"/>
    </source>
</evidence>
<proteinExistence type="inferred from homology"/>
<organism evidence="4 5">
    <name type="scientific">Bicyclus anynana</name>
    <name type="common">Squinting bush brown butterfly</name>
    <dbReference type="NCBI Taxonomy" id="110368"/>
    <lineage>
        <taxon>Eukaryota</taxon>
        <taxon>Metazoa</taxon>
        <taxon>Ecdysozoa</taxon>
        <taxon>Arthropoda</taxon>
        <taxon>Hexapoda</taxon>
        <taxon>Insecta</taxon>
        <taxon>Pterygota</taxon>
        <taxon>Neoptera</taxon>
        <taxon>Endopterygota</taxon>
        <taxon>Lepidoptera</taxon>
        <taxon>Glossata</taxon>
        <taxon>Ditrysia</taxon>
        <taxon>Papilionoidea</taxon>
        <taxon>Nymphalidae</taxon>
        <taxon>Satyrinae</taxon>
        <taxon>Satyrini</taxon>
        <taxon>Mycalesina</taxon>
        <taxon>Bicyclus</taxon>
    </lineage>
</organism>
<dbReference type="Proteomes" id="UP001652582">
    <property type="component" value="Chromosome 8"/>
</dbReference>
<reference evidence="5" key="1">
    <citation type="submission" date="2025-08" db="UniProtKB">
        <authorList>
            <consortium name="RefSeq"/>
        </authorList>
    </citation>
    <scope>IDENTIFICATION</scope>
</reference>
<dbReference type="PANTHER" id="PTHR22767">
    <property type="entry name" value="N-TERMINAL ACETYLTRANSFERASE-RELATED"/>
    <property type="match status" value="1"/>
</dbReference>
<dbReference type="Pfam" id="PF14559">
    <property type="entry name" value="TPR_19"/>
    <property type="match status" value="1"/>
</dbReference>
<keyword evidence="4" id="KW-1185">Reference proteome</keyword>
<dbReference type="Gene3D" id="1.25.40.1040">
    <property type="match status" value="1"/>
</dbReference>
<evidence type="ECO:0000313" key="5">
    <source>
        <dbReference type="RefSeq" id="XP_052739279.1"/>
    </source>
</evidence>
<dbReference type="SUPFAM" id="SSF48452">
    <property type="entry name" value="TPR-like"/>
    <property type="match status" value="1"/>
</dbReference>